<protein>
    <recommendedName>
        <fullName evidence="4">MYCBP-associated protein</fullName>
    </recommendedName>
</protein>
<feature type="compositionally biased region" description="Basic and acidic residues" evidence="1">
    <location>
        <begin position="430"/>
        <end position="439"/>
    </location>
</feature>
<feature type="compositionally biased region" description="Polar residues" evidence="1">
    <location>
        <begin position="400"/>
        <end position="425"/>
    </location>
</feature>
<evidence type="ECO:0000313" key="2">
    <source>
        <dbReference type="EMBL" id="PAA92712.1"/>
    </source>
</evidence>
<dbReference type="AlphaFoldDB" id="A0A267H579"/>
<feature type="compositionally biased region" description="Polar residues" evidence="1">
    <location>
        <begin position="9"/>
        <end position="26"/>
    </location>
</feature>
<dbReference type="STRING" id="282301.A0A267H579"/>
<proteinExistence type="predicted"/>
<dbReference type="InterPro" id="IPR013783">
    <property type="entry name" value="Ig-like_fold"/>
</dbReference>
<feature type="region of interest" description="Disordered" evidence="1">
    <location>
        <begin position="1"/>
        <end position="57"/>
    </location>
</feature>
<evidence type="ECO:0008006" key="4">
    <source>
        <dbReference type="Google" id="ProtNLM"/>
    </source>
</evidence>
<feature type="region of interest" description="Disordered" evidence="1">
    <location>
        <begin position="176"/>
        <end position="195"/>
    </location>
</feature>
<reference evidence="2 3" key="1">
    <citation type="submission" date="2017-06" db="EMBL/GenBank/DDBJ databases">
        <title>A platform for efficient transgenesis in Macrostomum lignano, a flatworm model organism for stem cell research.</title>
        <authorList>
            <person name="Berezikov E."/>
        </authorList>
    </citation>
    <scope>NUCLEOTIDE SEQUENCE [LARGE SCALE GENOMIC DNA]</scope>
    <source>
        <strain evidence="2">DV1</strain>
        <tissue evidence="2">Whole organism</tissue>
    </source>
</reference>
<feature type="region of interest" description="Disordered" evidence="1">
    <location>
        <begin position="766"/>
        <end position="836"/>
    </location>
</feature>
<evidence type="ECO:0000313" key="3">
    <source>
        <dbReference type="Proteomes" id="UP000215902"/>
    </source>
</evidence>
<feature type="compositionally biased region" description="Polar residues" evidence="1">
    <location>
        <begin position="795"/>
        <end position="805"/>
    </location>
</feature>
<name>A0A267H579_9PLAT</name>
<dbReference type="Pfam" id="PF14646">
    <property type="entry name" value="MYCBPAP"/>
    <property type="match status" value="1"/>
</dbReference>
<accession>A0A267H579</accession>
<feature type="region of interest" description="Disordered" evidence="1">
    <location>
        <begin position="392"/>
        <end position="440"/>
    </location>
</feature>
<dbReference type="PANTHER" id="PTHR48421">
    <property type="entry name" value="MYCBP-ASSOCIATED PROTEIN"/>
    <property type="match status" value="1"/>
</dbReference>
<gene>
    <name evidence="2" type="ORF">BOX15_Mlig028983g2</name>
</gene>
<dbReference type="InterPro" id="IPR032707">
    <property type="entry name" value="MYCBPAP"/>
</dbReference>
<dbReference type="OrthoDB" id="10263316at2759"/>
<sequence length="902" mass="99626">MATREFSYKNRTSGAFRSRSSTQTSYWRDKKQKQKRDGNSPDKEEDANSTAETQRRNVIFNEEIARLQVKEEDLTNLSKRDAAAAAAAAAEAYQKVAVRREIPEAERRPLLKRIGLLRRAPPDAPLKASDAAAHMGPRFDDHGRLIPHSILGSPEEFYRLAVLKGQLSQEDVPEAFKTPRPVGTSGGAGGDTGRLSVKYAKKPPTGGFPFPAEDLGAEESAALRNWERQMTERKRQQGYISKLLHRPPSELVMNMGEEERTLHEEKHLIDRAIPFYDYGKGYRVGSEFWNQAGRIGDEESGIHATLTQTQKGYPPPTEHVGHSRLARTERGLDWVPASTARGRGSSAGRRYPWKGPFYQRRTTELRQVMDELDPHLPDFDQLEVVGRSAAGAAGHATVRSRPTTAVTPSVTTKQSRASTSLSSAAGGNRRGSDDNDRQAAADGSLVAGPSLLFGGQPARWLGDPTSYQDTVGIEARVILETPAGRPTSQCLNIENDGSTVLFYRWKKLPKANPFGLVQDNPRRFYFDTGSGTLLPGESLHFPFIFKSDKPGLFAEQWQLETTPVVCGGARLVVTLRGIAVQEDATAVQRTELEARLRRQTAAKIVGALLDEILEGIQAPERPTTPIDAYITEQEVFLRRNPKLSCTLDTLNQLRRLHKDTEAAAAASASGTAAEPPTEWDLSVSTLREKILSLEEDRQARREDLSGRLFAAVNRVSFSVDLPRSELRASQNLMCYGIVMETMDKIYNDWYHQRVIRKLPEMEMDFPDPSATKRAKAADKQKSTVSKESTKASGLKNEQTRGSMSLSKERTKSPRRMASGGGRKASEDAGRPGGDLPAAAAAGAVVADQSAIDEESEEPEMQLTPELLAERRCLDSIYANTYCLLGRMAESIADVCESLRYDC</sequence>
<comment type="caution">
    <text evidence="2">The sequence shown here is derived from an EMBL/GenBank/DDBJ whole genome shotgun (WGS) entry which is preliminary data.</text>
</comment>
<dbReference type="PANTHER" id="PTHR48421:SF1">
    <property type="entry name" value="MYCBP-ASSOCIATED PROTEIN"/>
    <property type="match status" value="1"/>
</dbReference>
<organism evidence="2 3">
    <name type="scientific">Macrostomum lignano</name>
    <dbReference type="NCBI Taxonomy" id="282301"/>
    <lineage>
        <taxon>Eukaryota</taxon>
        <taxon>Metazoa</taxon>
        <taxon>Spiralia</taxon>
        <taxon>Lophotrochozoa</taxon>
        <taxon>Platyhelminthes</taxon>
        <taxon>Rhabditophora</taxon>
        <taxon>Macrostomorpha</taxon>
        <taxon>Macrostomida</taxon>
        <taxon>Macrostomidae</taxon>
        <taxon>Macrostomum</taxon>
    </lineage>
</organism>
<evidence type="ECO:0000256" key="1">
    <source>
        <dbReference type="SAM" id="MobiDB-lite"/>
    </source>
</evidence>
<dbReference type="Gene3D" id="2.60.40.10">
    <property type="entry name" value="Immunoglobulins"/>
    <property type="match status" value="1"/>
</dbReference>
<dbReference type="EMBL" id="NIVC01000041">
    <property type="protein sequence ID" value="PAA92712.1"/>
    <property type="molecule type" value="Genomic_DNA"/>
</dbReference>
<dbReference type="Proteomes" id="UP000215902">
    <property type="component" value="Unassembled WGS sequence"/>
</dbReference>
<keyword evidence="3" id="KW-1185">Reference proteome</keyword>